<dbReference type="GO" id="GO:0046872">
    <property type="term" value="F:metal ion binding"/>
    <property type="evidence" value="ECO:0007669"/>
    <property type="project" value="UniProtKB-KW"/>
</dbReference>
<evidence type="ECO:0000256" key="17">
    <source>
        <dbReference type="SAM" id="SignalP"/>
    </source>
</evidence>
<evidence type="ECO:0000256" key="7">
    <source>
        <dbReference type="ARBA" id="ARBA00022764"/>
    </source>
</evidence>
<feature type="active site" description="Cysteine persulfide intermediate" evidence="14">
    <location>
        <position position="226"/>
    </location>
</feature>
<organism evidence="19 20">
    <name type="scientific">Calidithermus roseus</name>
    <dbReference type="NCBI Taxonomy" id="1644118"/>
    <lineage>
        <taxon>Bacteria</taxon>
        <taxon>Thermotogati</taxon>
        <taxon>Deinococcota</taxon>
        <taxon>Deinococci</taxon>
        <taxon>Thermales</taxon>
        <taxon>Thermaceae</taxon>
        <taxon>Calidithermus</taxon>
    </lineage>
</organism>
<comment type="cofactor">
    <cofactor evidence="15">
        <name>heme</name>
        <dbReference type="ChEBI" id="CHEBI:30413"/>
    </cofactor>
    <text evidence="15">Binds 2 heme groups per subunit.</text>
</comment>
<evidence type="ECO:0000256" key="5">
    <source>
        <dbReference type="ARBA" id="ARBA00022723"/>
    </source>
</evidence>
<dbReference type="SUPFAM" id="SSF46626">
    <property type="entry name" value="Cytochrome c"/>
    <property type="match status" value="2"/>
</dbReference>
<dbReference type="GO" id="GO:0016740">
    <property type="term" value="F:transferase activity"/>
    <property type="evidence" value="ECO:0007669"/>
    <property type="project" value="UniProtKB-KW"/>
</dbReference>
<dbReference type="NCBIfam" id="TIGR04484">
    <property type="entry name" value="thiosulf_SoxA"/>
    <property type="match status" value="1"/>
</dbReference>
<dbReference type="GO" id="GO:0016669">
    <property type="term" value="F:oxidoreductase activity, acting on a sulfur group of donors, cytochrome as acceptor"/>
    <property type="evidence" value="ECO:0007669"/>
    <property type="project" value="InterPro"/>
</dbReference>
<keyword evidence="5 13" id="KW-0479">Metal-binding</keyword>
<dbReference type="InterPro" id="IPR009056">
    <property type="entry name" value="Cyt_c-like_dom"/>
</dbReference>
<protein>
    <recommendedName>
        <fullName evidence="13">SoxAX cytochrome complex subunit A</fullName>
        <ecNumber evidence="13">2.8.5.2</ecNumber>
    </recommendedName>
    <alternativeName>
        <fullName evidence="13">Protein SoxA</fullName>
    </alternativeName>
    <alternativeName>
        <fullName evidence="13">Sulfur oxidizing protein A</fullName>
    </alternativeName>
    <alternativeName>
        <fullName evidence="13">Thiosulfate-oxidizing multienzyme system protein SoxA</fullName>
    </alternativeName>
</protein>
<feature type="domain" description="Cytochrome c" evidence="18">
    <location>
        <begin position="162"/>
        <end position="258"/>
    </location>
</feature>
<feature type="binding site" description="covalent" evidence="15">
    <location>
        <position position="177"/>
    </location>
    <ligand>
        <name>heme c</name>
        <dbReference type="ChEBI" id="CHEBI:61717"/>
        <label>2</label>
    </ligand>
</feature>
<comment type="similarity">
    <text evidence="10 13">Belongs to the SoxA family.</text>
</comment>
<dbReference type="Proteomes" id="UP000265341">
    <property type="component" value="Unassembled WGS sequence"/>
</dbReference>
<evidence type="ECO:0000256" key="12">
    <source>
        <dbReference type="ARBA" id="ARBA00048423"/>
    </source>
</evidence>
<dbReference type="PIRSF" id="PIRSF038455">
    <property type="entry name" value="SoxA"/>
    <property type="match status" value="1"/>
</dbReference>
<evidence type="ECO:0000256" key="8">
    <source>
        <dbReference type="ARBA" id="ARBA00022982"/>
    </source>
</evidence>
<evidence type="ECO:0000256" key="15">
    <source>
        <dbReference type="PIRSR" id="PIRSR038455-2"/>
    </source>
</evidence>
<evidence type="ECO:0000256" key="10">
    <source>
        <dbReference type="ARBA" id="ARBA00025746"/>
    </source>
</evidence>
<feature type="domain" description="Cytochrome c" evidence="18">
    <location>
        <begin position="58"/>
        <end position="144"/>
    </location>
</feature>
<name>A0A399F464_9DEIN</name>
<dbReference type="GO" id="GO:0009055">
    <property type="term" value="F:electron transfer activity"/>
    <property type="evidence" value="ECO:0007669"/>
    <property type="project" value="InterPro"/>
</dbReference>
<keyword evidence="20" id="KW-1185">Reference proteome</keyword>
<feature type="binding site" evidence="15">
    <location>
        <position position="222"/>
    </location>
    <ligand>
        <name>substrate</name>
    </ligand>
</feature>
<feature type="binding site" description="axial binding residue" evidence="16">
    <location>
        <position position="181"/>
    </location>
    <ligand>
        <name>heme c</name>
        <dbReference type="ChEBI" id="CHEBI:61717"/>
        <label>2</label>
    </ligand>
    <ligandPart>
        <name>Fe</name>
        <dbReference type="ChEBI" id="CHEBI:18248"/>
    </ligandPart>
</feature>
<feature type="binding site" description="axial binding residue" evidence="16">
    <location>
        <position position="226"/>
    </location>
    <ligand>
        <name>heme c</name>
        <dbReference type="ChEBI" id="CHEBI:61717"/>
        <label>2</label>
    </ligand>
    <ligandPart>
        <name>Fe</name>
        <dbReference type="ChEBI" id="CHEBI:18248"/>
    </ligandPart>
</feature>
<feature type="signal peptide" evidence="17">
    <location>
        <begin position="1"/>
        <end position="23"/>
    </location>
</feature>
<dbReference type="EC" id="2.8.5.2" evidence="13"/>
<evidence type="ECO:0000256" key="2">
    <source>
        <dbReference type="ARBA" id="ARBA00022448"/>
    </source>
</evidence>
<dbReference type="GO" id="GO:0019417">
    <property type="term" value="P:sulfur oxidation"/>
    <property type="evidence" value="ECO:0007669"/>
    <property type="project" value="InterPro"/>
</dbReference>
<keyword evidence="4 13" id="KW-0808">Transferase</keyword>
<gene>
    <name evidence="19" type="primary">soxA2_2</name>
    <name evidence="19" type="ORF">Mrose_00311</name>
</gene>
<keyword evidence="9 13" id="KW-0408">Iron</keyword>
<evidence type="ECO:0000256" key="1">
    <source>
        <dbReference type="ARBA" id="ARBA00004418"/>
    </source>
</evidence>
<dbReference type="AlphaFoldDB" id="A0A399F464"/>
<evidence type="ECO:0000256" key="4">
    <source>
        <dbReference type="ARBA" id="ARBA00022679"/>
    </source>
</evidence>
<reference evidence="19 20" key="1">
    <citation type="submission" date="2018-08" db="EMBL/GenBank/DDBJ databases">
        <title>Meiothermus roseus NBRC 110900 genome sequencing project.</title>
        <authorList>
            <person name="Da Costa M.S."/>
            <person name="Albuquerque L."/>
            <person name="Raposo P."/>
            <person name="Froufe H.J.C."/>
            <person name="Barroso C.S."/>
            <person name="Egas C."/>
        </authorList>
    </citation>
    <scope>NUCLEOTIDE SEQUENCE [LARGE SCALE GENOMIC DNA]</scope>
    <source>
        <strain evidence="19 20">NBRC 110900</strain>
    </source>
</reference>
<evidence type="ECO:0000256" key="14">
    <source>
        <dbReference type="PIRSR" id="PIRSR038455-1"/>
    </source>
</evidence>
<accession>A0A399F464</accession>
<keyword evidence="2 13" id="KW-0813">Transport</keyword>
<dbReference type="Pfam" id="PF21342">
    <property type="entry name" value="SoxA-TsdA_cyt-c"/>
    <property type="match status" value="2"/>
</dbReference>
<evidence type="ECO:0000256" key="16">
    <source>
        <dbReference type="PIRSR" id="PIRSR038455-3"/>
    </source>
</evidence>
<keyword evidence="8 13" id="KW-0249">Electron transport</keyword>
<evidence type="ECO:0000256" key="3">
    <source>
        <dbReference type="ARBA" id="ARBA00022617"/>
    </source>
</evidence>
<evidence type="ECO:0000256" key="6">
    <source>
        <dbReference type="ARBA" id="ARBA00022729"/>
    </source>
</evidence>
<dbReference type="EMBL" id="QWLA01000003">
    <property type="protein sequence ID" value="RIH89411.1"/>
    <property type="molecule type" value="Genomic_DNA"/>
</dbReference>
<dbReference type="RefSeq" id="WP_119275674.1">
    <property type="nucleotide sequence ID" value="NZ_QWLA01000003.1"/>
</dbReference>
<feature type="binding site" description="covalent" evidence="15">
    <location>
        <position position="180"/>
    </location>
    <ligand>
        <name>heme c</name>
        <dbReference type="ChEBI" id="CHEBI:61717"/>
        <label>2</label>
    </ligand>
</feature>
<evidence type="ECO:0000313" key="20">
    <source>
        <dbReference type="Proteomes" id="UP000265341"/>
    </source>
</evidence>
<keyword evidence="3 13" id="KW-0349">Heme</keyword>
<dbReference type="InterPro" id="IPR036909">
    <property type="entry name" value="Cyt_c-like_dom_sf"/>
</dbReference>
<keyword evidence="6 17" id="KW-0732">Signal</keyword>
<dbReference type="OrthoDB" id="9808312at2"/>
<dbReference type="GO" id="GO:0070069">
    <property type="term" value="C:cytochrome complex"/>
    <property type="evidence" value="ECO:0007669"/>
    <property type="project" value="InterPro"/>
</dbReference>
<sequence>MSRLWRFVAAGLALLALGVGVFAQDQPEPSPAEEAKKQRQQLLEQGGGILPSDLYVAQGEELFKAVRGPKGVSLEGCDFGRGAGQVEGVVAQLPRYFPDTGRVEDLDSRIRSCMIGLQGFKPEEVKRSEVIAIAFYLASLSHEATVDVRLATPQEKRMYALGEELFWVRAGPRDMGCATCHVTYRGKRSGVLPLSDVVGEKVAAHWPAYRYSNDSALTMEDRIRTCYSNLGMPAPDYYSDAVIALGLWLAVQSNGAKMDLPGFIR</sequence>
<comment type="subcellular location">
    <subcellularLocation>
        <location evidence="1 13">Periplasm</location>
    </subcellularLocation>
</comment>
<keyword evidence="7 13" id="KW-0574">Periplasm</keyword>
<dbReference type="GO" id="GO:0020037">
    <property type="term" value="F:heme binding"/>
    <property type="evidence" value="ECO:0007669"/>
    <property type="project" value="InterPro"/>
</dbReference>
<dbReference type="InterPro" id="IPR025710">
    <property type="entry name" value="SoxA"/>
</dbReference>
<comment type="catalytic activity">
    <reaction evidence="11 13">
        <text>L-cysteinyl-[SoxY protein] + thiosulfate + 2 Fe(III)-[cytochrome c] = S-sulfosulfanyl-L-cysteinyl-[SoxY protein] + 2 Fe(II)-[cytochrome c] + 2 H(+)</text>
        <dbReference type="Rhea" id="RHEA:56720"/>
        <dbReference type="Rhea" id="RHEA-COMP:10350"/>
        <dbReference type="Rhea" id="RHEA-COMP:14328"/>
        <dbReference type="Rhea" id="RHEA-COMP:14399"/>
        <dbReference type="Rhea" id="RHEA-COMP:14691"/>
        <dbReference type="ChEBI" id="CHEBI:15378"/>
        <dbReference type="ChEBI" id="CHEBI:29033"/>
        <dbReference type="ChEBI" id="CHEBI:29034"/>
        <dbReference type="ChEBI" id="CHEBI:29950"/>
        <dbReference type="ChEBI" id="CHEBI:33542"/>
        <dbReference type="ChEBI" id="CHEBI:139321"/>
        <dbReference type="EC" id="2.8.5.2"/>
    </reaction>
</comment>
<evidence type="ECO:0000256" key="11">
    <source>
        <dbReference type="ARBA" id="ARBA00048077"/>
    </source>
</evidence>
<evidence type="ECO:0000256" key="9">
    <source>
        <dbReference type="ARBA" id="ARBA00023004"/>
    </source>
</evidence>
<dbReference type="Gene3D" id="1.10.760.10">
    <property type="entry name" value="Cytochrome c-like domain"/>
    <property type="match status" value="2"/>
</dbReference>
<evidence type="ECO:0000259" key="18">
    <source>
        <dbReference type="Pfam" id="PF21342"/>
    </source>
</evidence>
<evidence type="ECO:0000313" key="19">
    <source>
        <dbReference type="EMBL" id="RIH89411.1"/>
    </source>
</evidence>
<keyword evidence="19" id="KW-0560">Oxidoreductase</keyword>
<comment type="caution">
    <text evidence="19">The sequence shown here is derived from an EMBL/GenBank/DDBJ whole genome shotgun (WGS) entry which is preliminary data.</text>
</comment>
<evidence type="ECO:0000256" key="13">
    <source>
        <dbReference type="PIRNR" id="PIRNR038455"/>
    </source>
</evidence>
<proteinExistence type="inferred from homology"/>
<dbReference type="GO" id="GO:0042597">
    <property type="term" value="C:periplasmic space"/>
    <property type="evidence" value="ECO:0007669"/>
    <property type="project" value="UniProtKB-SubCell"/>
</dbReference>
<feature type="chain" id="PRO_5017385537" description="SoxAX cytochrome complex subunit A" evidence="17">
    <location>
        <begin position="24"/>
        <end position="265"/>
    </location>
</feature>
<feature type="binding site" description="covalent" evidence="15">
    <location>
        <position position="77"/>
    </location>
    <ligand>
        <name>heme c</name>
        <dbReference type="ChEBI" id="CHEBI:61717"/>
        <label>1</label>
    </ligand>
</feature>
<comment type="catalytic activity">
    <reaction evidence="12 13">
        <text>S-sulfanyl-L-cysteinyl-[SoxY protein] + thiosulfate + 2 Fe(III)-[cytochrome c] = S-(2-sulfodisulfanyl)-L-cysteinyl-[SoxY protein] + 2 Fe(II)-[cytochrome c] + 2 H(+)</text>
        <dbReference type="Rhea" id="RHEA:51224"/>
        <dbReference type="Rhea" id="RHEA-COMP:10350"/>
        <dbReference type="Rhea" id="RHEA-COMP:14399"/>
        <dbReference type="Rhea" id="RHEA-COMP:14689"/>
        <dbReference type="Rhea" id="RHEA-COMP:14690"/>
        <dbReference type="ChEBI" id="CHEBI:15378"/>
        <dbReference type="ChEBI" id="CHEBI:29033"/>
        <dbReference type="ChEBI" id="CHEBI:29034"/>
        <dbReference type="ChEBI" id="CHEBI:33542"/>
        <dbReference type="ChEBI" id="CHEBI:61963"/>
        <dbReference type="ChEBI" id="CHEBI:140664"/>
        <dbReference type="EC" id="2.8.5.2"/>
    </reaction>
</comment>
<comment type="subunit">
    <text evidence="13">Heterodimer of SoxA and SoxX.</text>
</comment>
<feature type="binding site" description="axial binding residue" evidence="16">
    <location>
        <position position="113"/>
    </location>
    <ligand>
        <name>heme c</name>
        <dbReference type="ChEBI" id="CHEBI:61717"/>
        <label>1</label>
    </ligand>
    <ligandPart>
        <name>Fe</name>
        <dbReference type="ChEBI" id="CHEBI:18248"/>
    </ligandPart>
</feature>